<keyword evidence="7" id="KW-0812">Transmembrane</keyword>
<evidence type="ECO:0008006" key="10">
    <source>
        <dbReference type="Google" id="ProtNLM"/>
    </source>
</evidence>
<dbReference type="PANTHER" id="PTHR24305:SF166">
    <property type="entry name" value="CYTOCHROME P450 12A4, MITOCHONDRIAL-RELATED"/>
    <property type="match status" value="1"/>
</dbReference>
<dbReference type="GO" id="GO:0004497">
    <property type="term" value="F:monooxygenase activity"/>
    <property type="evidence" value="ECO:0007669"/>
    <property type="project" value="UniProtKB-KW"/>
</dbReference>
<reference evidence="8" key="1">
    <citation type="submission" date="2019-04" db="EMBL/GenBank/DDBJ databases">
        <title>Sequencing of skin fungus with MAO and IRED activity.</title>
        <authorList>
            <person name="Marsaioli A.J."/>
            <person name="Bonatto J.M.C."/>
            <person name="Reis Junior O."/>
        </authorList>
    </citation>
    <scope>NUCLEOTIDE SEQUENCE</scope>
    <source>
        <strain evidence="8">28M1</strain>
    </source>
</reference>
<dbReference type="InterPro" id="IPR036396">
    <property type="entry name" value="Cyt_P450_sf"/>
</dbReference>
<dbReference type="PROSITE" id="PS00086">
    <property type="entry name" value="CYTOCHROME_P450"/>
    <property type="match status" value="1"/>
</dbReference>
<protein>
    <recommendedName>
        <fullName evidence="10">Heme binding</fullName>
    </recommendedName>
</protein>
<comment type="cofactor">
    <cofactor evidence="1 5">
        <name>heme</name>
        <dbReference type="ChEBI" id="CHEBI:30413"/>
    </cofactor>
</comment>
<evidence type="ECO:0000313" key="9">
    <source>
        <dbReference type="Proteomes" id="UP000758155"/>
    </source>
</evidence>
<keyword evidence="6" id="KW-0503">Monooxygenase</keyword>
<keyword evidence="7" id="KW-1133">Transmembrane helix</keyword>
<feature type="transmembrane region" description="Helical" evidence="7">
    <location>
        <begin position="12"/>
        <end position="33"/>
    </location>
</feature>
<keyword evidence="4 5" id="KW-0408">Iron</keyword>
<keyword evidence="7" id="KW-0472">Membrane</keyword>
<dbReference type="Pfam" id="PF00067">
    <property type="entry name" value="p450"/>
    <property type="match status" value="1"/>
</dbReference>
<dbReference type="CDD" id="cd11062">
    <property type="entry name" value="CYP58-like"/>
    <property type="match status" value="1"/>
</dbReference>
<accession>A0A9P4WLH7</accession>
<keyword evidence="6" id="KW-0560">Oxidoreductase</keyword>
<evidence type="ECO:0000256" key="2">
    <source>
        <dbReference type="ARBA" id="ARBA00010617"/>
    </source>
</evidence>
<keyword evidence="9" id="KW-1185">Reference proteome</keyword>
<dbReference type="Gene3D" id="1.10.630.10">
    <property type="entry name" value="Cytochrome P450"/>
    <property type="match status" value="2"/>
</dbReference>
<dbReference type="InterPro" id="IPR001128">
    <property type="entry name" value="Cyt_P450"/>
</dbReference>
<dbReference type="GO" id="GO:0020037">
    <property type="term" value="F:heme binding"/>
    <property type="evidence" value="ECO:0007669"/>
    <property type="project" value="InterPro"/>
</dbReference>
<evidence type="ECO:0000256" key="3">
    <source>
        <dbReference type="ARBA" id="ARBA00022723"/>
    </source>
</evidence>
<proteinExistence type="inferred from homology"/>
<feature type="binding site" description="axial binding residue" evidence="5">
    <location>
        <position position="371"/>
    </location>
    <ligand>
        <name>heme</name>
        <dbReference type="ChEBI" id="CHEBI:30413"/>
    </ligand>
    <ligandPart>
        <name>Fe</name>
        <dbReference type="ChEBI" id="CHEBI:18248"/>
    </ligandPart>
</feature>
<dbReference type="InterPro" id="IPR002401">
    <property type="entry name" value="Cyt_P450_E_grp-I"/>
</dbReference>
<gene>
    <name evidence="8" type="ORF">E8E12_003713</name>
</gene>
<evidence type="ECO:0000256" key="7">
    <source>
        <dbReference type="SAM" id="Phobius"/>
    </source>
</evidence>
<name>A0A9P4WLH7_9PLEO</name>
<evidence type="ECO:0000256" key="5">
    <source>
        <dbReference type="PIRSR" id="PIRSR602401-1"/>
    </source>
</evidence>
<dbReference type="SUPFAM" id="SSF48264">
    <property type="entry name" value="Cytochrome P450"/>
    <property type="match status" value="1"/>
</dbReference>
<sequence>MLFSMVSSQLSVIEAISILISIYATYGFLLALYRLHLHPLARYPGPRLAAATRWYEFYFEVIKRGRFAWEIKRMHEVYGPVVRVTPDELHVSEPAFYDELYAGTSRTRDKYAEAYNLSLVKGSSWTTVEHSLHRNRRAAVAPFFNLTAIRQFDPVIRAKLELLSVKFKKCQQSGENAKNSLDKAISDNKNRRQADIVHPTVFHELLESDLPEVERQPQRLLAEGISVLMAGTTTTAHYLRTTTYHILANPSILKELQAELKTVMPDPSVLPPFNDLNTLPYFDAVINEGFRLSHGVIMRLPRVAPTEDLHVPNTDVTVPAGTPVGMSSWLVHMNPKLFPSPDDFRPERWLEQGAEGLKKYLVNFSKGSRICLGKDLARAEIVYSLALLVRRWAGDEGMGMQLYETERKDVDIERDFFNPYSDFGSKGVRVVFK</sequence>
<dbReference type="EMBL" id="SWKV01000052">
    <property type="protein sequence ID" value="KAF3036166.1"/>
    <property type="molecule type" value="Genomic_DNA"/>
</dbReference>
<dbReference type="InterPro" id="IPR017972">
    <property type="entry name" value="Cyt_P450_CS"/>
</dbReference>
<dbReference type="InterPro" id="IPR050121">
    <property type="entry name" value="Cytochrome_P450_monoxygenase"/>
</dbReference>
<comment type="similarity">
    <text evidence="2 6">Belongs to the cytochrome P450 family.</text>
</comment>
<organism evidence="8 9">
    <name type="scientific">Didymella heteroderae</name>
    <dbReference type="NCBI Taxonomy" id="1769908"/>
    <lineage>
        <taxon>Eukaryota</taxon>
        <taxon>Fungi</taxon>
        <taxon>Dikarya</taxon>
        <taxon>Ascomycota</taxon>
        <taxon>Pezizomycotina</taxon>
        <taxon>Dothideomycetes</taxon>
        <taxon>Pleosporomycetidae</taxon>
        <taxon>Pleosporales</taxon>
        <taxon>Pleosporineae</taxon>
        <taxon>Didymellaceae</taxon>
        <taxon>Didymella</taxon>
    </lineage>
</organism>
<dbReference type="GO" id="GO:0005506">
    <property type="term" value="F:iron ion binding"/>
    <property type="evidence" value="ECO:0007669"/>
    <property type="project" value="InterPro"/>
</dbReference>
<keyword evidence="3 5" id="KW-0479">Metal-binding</keyword>
<dbReference type="PRINTS" id="PR00385">
    <property type="entry name" value="P450"/>
</dbReference>
<evidence type="ECO:0000256" key="1">
    <source>
        <dbReference type="ARBA" id="ARBA00001971"/>
    </source>
</evidence>
<evidence type="ECO:0000313" key="8">
    <source>
        <dbReference type="EMBL" id="KAF3036166.1"/>
    </source>
</evidence>
<dbReference type="OrthoDB" id="3945418at2759"/>
<dbReference type="AlphaFoldDB" id="A0A9P4WLH7"/>
<keyword evidence="5 6" id="KW-0349">Heme</keyword>
<dbReference type="PRINTS" id="PR00463">
    <property type="entry name" value="EP450I"/>
</dbReference>
<dbReference type="PANTHER" id="PTHR24305">
    <property type="entry name" value="CYTOCHROME P450"/>
    <property type="match status" value="1"/>
</dbReference>
<evidence type="ECO:0000256" key="4">
    <source>
        <dbReference type="ARBA" id="ARBA00023004"/>
    </source>
</evidence>
<dbReference type="GO" id="GO:0016705">
    <property type="term" value="F:oxidoreductase activity, acting on paired donors, with incorporation or reduction of molecular oxygen"/>
    <property type="evidence" value="ECO:0007669"/>
    <property type="project" value="InterPro"/>
</dbReference>
<evidence type="ECO:0000256" key="6">
    <source>
        <dbReference type="RuleBase" id="RU000461"/>
    </source>
</evidence>
<comment type="caution">
    <text evidence="8">The sequence shown here is derived from an EMBL/GenBank/DDBJ whole genome shotgun (WGS) entry which is preliminary data.</text>
</comment>
<dbReference type="Proteomes" id="UP000758155">
    <property type="component" value="Unassembled WGS sequence"/>
</dbReference>